<feature type="chain" id="PRO_5005108390" description="Glucanase" evidence="12">
    <location>
        <begin position="41"/>
        <end position="478"/>
    </location>
</feature>
<evidence type="ECO:0000256" key="5">
    <source>
        <dbReference type="ARBA" id="ARBA00023277"/>
    </source>
</evidence>
<dbReference type="EMBL" id="AXCZ01000084">
    <property type="protein sequence ID" value="KGM12902.1"/>
    <property type="molecule type" value="Genomic_DNA"/>
</dbReference>
<evidence type="ECO:0000256" key="9">
    <source>
        <dbReference type="PIRSR" id="PIRSR001100-2"/>
    </source>
</evidence>
<keyword evidence="4" id="KW-1015">Disulfide bond</keyword>
<feature type="binding site" evidence="9">
    <location>
        <position position="231"/>
    </location>
    <ligand>
        <name>substrate</name>
    </ligand>
</feature>
<feature type="binding site" evidence="9">
    <location>
        <position position="405"/>
    </location>
    <ligand>
        <name>substrate</name>
    </ligand>
</feature>
<dbReference type="Proteomes" id="UP000054314">
    <property type="component" value="Unassembled WGS sequence"/>
</dbReference>
<evidence type="ECO:0000256" key="3">
    <source>
        <dbReference type="ARBA" id="ARBA00023001"/>
    </source>
</evidence>
<evidence type="ECO:0000256" key="2">
    <source>
        <dbReference type="ARBA" id="ARBA00022801"/>
    </source>
</evidence>
<dbReference type="Gene3D" id="3.20.20.40">
    <property type="entry name" value="1, 4-beta cellobiohydrolase"/>
    <property type="match status" value="1"/>
</dbReference>
<comment type="similarity">
    <text evidence="12">Belongs to the glycosyl hydrolase family 6.</text>
</comment>
<gene>
    <name evidence="14" type="ORF">N869_00995</name>
</gene>
<dbReference type="PRINTS" id="PR00733">
    <property type="entry name" value="GLHYDRLASE6"/>
</dbReference>
<feature type="signal peptide" evidence="12">
    <location>
        <begin position="1"/>
        <end position="40"/>
    </location>
</feature>
<organism evidence="14 15">
    <name type="scientific">Cellulomonas bogoriensis 69B4 = DSM 16987</name>
    <dbReference type="NCBI Taxonomy" id="1386082"/>
    <lineage>
        <taxon>Bacteria</taxon>
        <taxon>Bacillati</taxon>
        <taxon>Actinomycetota</taxon>
        <taxon>Actinomycetes</taxon>
        <taxon>Micrococcales</taxon>
        <taxon>Cellulomonadaceae</taxon>
        <taxon>Cellulomonas</taxon>
    </lineage>
</organism>
<feature type="active site" description="Proton acceptor" evidence="8">
    <location>
        <position position="407"/>
    </location>
</feature>
<evidence type="ECO:0000256" key="4">
    <source>
        <dbReference type="ARBA" id="ARBA00023157"/>
    </source>
</evidence>
<keyword evidence="1 12" id="KW-0732">Signal</keyword>
<dbReference type="PANTHER" id="PTHR34876">
    <property type="match status" value="1"/>
</dbReference>
<keyword evidence="2 12" id="KW-0378">Hydrolase</keyword>
<keyword evidence="3 12" id="KW-0136">Cellulose degradation</keyword>
<evidence type="ECO:0000313" key="15">
    <source>
        <dbReference type="Proteomes" id="UP000054314"/>
    </source>
</evidence>
<sequence>MTSEACVSRTKRRPRAVASVLTAGAMVAATMAVATTTAQAAPEHVDNPYAGATQYVNANWSANVNAAAERAGGTLGAQMRAVADTPTGVWMDRTGAIYGNVDGPGLRWHLDAALEQKVGNTPIVLTLVVYNLPGRDCFALASNGELAATPEGMDHYKNEYINPIAEMLAEPQYQDIRVAAVIEPDSLPNLITNMSDQKCQESAPYYREGVAYALDAFYPIPNVYTYIDAAHAGWLGWDDNAGPAAQLFAEVARSTEAGFASVDGFVTNTANTTPLKEPYLTDPNRQINGMPVRSASFYEWNPDFDEAAWTANLHRRLVAAGFPSRIGMLVDTSRNGWGGAARPTGPSTSSSLDTFVDQSRIDRRVHRGAWCNPAGAGLGERPTVSPAGFPGSNLDALVWVKPPGESDGSSSEIPNDEGKSFDRMCDPTFVSPKLDNKLTGALPNAPVSGKWFEEQFIELVQNAYPPVTPGSDPTPDPT</sequence>
<dbReference type="PIRSF" id="PIRSF001100">
    <property type="entry name" value="Beta_cellobiohydrolase"/>
    <property type="match status" value="1"/>
</dbReference>
<reference evidence="14 15" key="1">
    <citation type="submission" date="2013-08" db="EMBL/GenBank/DDBJ databases">
        <title>Genome sequencing of Cellulomonas bogoriensis 69B4.</title>
        <authorList>
            <person name="Chen F."/>
            <person name="Li Y."/>
            <person name="Wang G."/>
        </authorList>
    </citation>
    <scope>NUCLEOTIDE SEQUENCE [LARGE SCALE GENOMIC DNA]</scope>
    <source>
        <strain evidence="14 15">69B4</strain>
    </source>
</reference>
<evidence type="ECO:0000256" key="6">
    <source>
        <dbReference type="ARBA" id="ARBA00023295"/>
    </source>
</evidence>
<proteinExistence type="inferred from homology"/>
<dbReference type="GO" id="GO:0030245">
    <property type="term" value="P:cellulose catabolic process"/>
    <property type="evidence" value="ECO:0007669"/>
    <property type="project" value="UniProtKB-KW"/>
</dbReference>
<keyword evidence="15" id="KW-1185">Reference proteome</keyword>
<evidence type="ECO:0000256" key="8">
    <source>
        <dbReference type="PIRSR" id="PIRSR001100-1"/>
    </source>
</evidence>
<dbReference type="InterPro" id="IPR001524">
    <property type="entry name" value="Glyco_hydro_6_CS"/>
</dbReference>
<feature type="active site" evidence="10">
    <location>
        <position position="136"/>
    </location>
</feature>
<feature type="binding site" evidence="9">
    <location>
        <position position="271"/>
    </location>
    <ligand>
        <name>substrate</name>
    </ligand>
</feature>
<dbReference type="AlphaFoldDB" id="A0A0A0BYY0"/>
<feature type="binding site" evidence="9">
    <location>
        <position position="92"/>
    </location>
    <ligand>
        <name>substrate</name>
    </ligand>
</feature>
<evidence type="ECO:0000256" key="12">
    <source>
        <dbReference type="RuleBase" id="RU361186"/>
    </source>
</evidence>
<feature type="binding site" evidence="9">
    <location>
        <position position="234"/>
    </location>
    <ligand>
        <name>substrate</name>
    </ligand>
</feature>
<keyword evidence="5 12" id="KW-0119">Carbohydrate metabolism</keyword>
<dbReference type="PROSITE" id="PS00655">
    <property type="entry name" value="GLYCOSYL_HYDROL_F6_1"/>
    <property type="match status" value="1"/>
</dbReference>
<dbReference type="SUPFAM" id="SSF51989">
    <property type="entry name" value="Glycosyl hydrolases family 6, cellulases"/>
    <property type="match status" value="1"/>
</dbReference>
<feature type="non-terminal residue" evidence="14">
    <location>
        <position position="478"/>
    </location>
</feature>
<feature type="binding site" evidence="9">
    <location>
        <position position="370"/>
    </location>
    <ligand>
        <name>substrate</name>
    </ligand>
</feature>
<evidence type="ECO:0000256" key="11">
    <source>
        <dbReference type="PROSITE-ProRule" id="PRU10057"/>
    </source>
</evidence>
<comment type="caution">
    <text evidence="14">The sequence shown here is derived from an EMBL/GenBank/DDBJ whole genome shotgun (WGS) entry which is preliminary data.</text>
</comment>
<feature type="active site" description="Proton donor" evidence="8 11">
    <location>
        <position position="185"/>
    </location>
</feature>
<dbReference type="PANTHER" id="PTHR34876:SF4">
    <property type="entry name" value="1,4-BETA-D-GLUCAN CELLOBIOHYDROLASE C-RELATED"/>
    <property type="match status" value="1"/>
</dbReference>
<dbReference type="InterPro" id="IPR016288">
    <property type="entry name" value="Beta_cellobiohydrolase"/>
</dbReference>
<name>A0A0A0BYY0_9CELL</name>
<dbReference type="InterPro" id="IPR036434">
    <property type="entry name" value="Beta_cellobiohydrolase_sf"/>
</dbReference>
<feature type="binding site" evidence="9">
    <location>
        <position position="90"/>
    </location>
    <ligand>
        <name>substrate</name>
    </ligand>
</feature>
<dbReference type="Pfam" id="PF01341">
    <property type="entry name" value="Glyco_hydro_6"/>
    <property type="match status" value="1"/>
</dbReference>
<keyword evidence="7 12" id="KW-0624">Polysaccharide degradation</keyword>
<keyword evidence="6 12" id="KW-0326">Glycosidase</keyword>
<evidence type="ECO:0000256" key="7">
    <source>
        <dbReference type="ARBA" id="ARBA00023326"/>
    </source>
</evidence>
<evidence type="ECO:0000313" key="14">
    <source>
        <dbReference type="EMBL" id="KGM12902.1"/>
    </source>
</evidence>
<feature type="region of interest" description="Disordered" evidence="13">
    <location>
        <begin position="402"/>
        <end position="421"/>
    </location>
</feature>
<protein>
    <recommendedName>
        <fullName evidence="12">Glucanase</fullName>
        <ecNumber evidence="12">3.2.1.-</ecNumber>
    </recommendedName>
</protein>
<accession>A0A0A0BYY0</accession>
<evidence type="ECO:0000256" key="10">
    <source>
        <dbReference type="PROSITE-ProRule" id="PRU10056"/>
    </source>
</evidence>
<dbReference type="PROSITE" id="PS00656">
    <property type="entry name" value="GLYCOSYL_HYDROL_F6_2"/>
    <property type="match status" value="1"/>
</dbReference>
<dbReference type="GO" id="GO:0004553">
    <property type="term" value="F:hydrolase activity, hydrolyzing O-glycosyl compounds"/>
    <property type="evidence" value="ECO:0007669"/>
    <property type="project" value="InterPro"/>
</dbReference>
<feature type="binding site" evidence="9">
    <location>
        <position position="401"/>
    </location>
    <ligand>
        <name>substrate</name>
    </ligand>
</feature>
<evidence type="ECO:0000256" key="1">
    <source>
        <dbReference type="ARBA" id="ARBA00022729"/>
    </source>
</evidence>
<dbReference type="EC" id="3.2.1.-" evidence="12"/>
<evidence type="ECO:0000256" key="13">
    <source>
        <dbReference type="SAM" id="MobiDB-lite"/>
    </source>
</evidence>